<dbReference type="InterPro" id="IPR018996">
    <property type="entry name" value="Man1/Src1-like_C"/>
</dbReference>
<dbReference type="InterPro" id="IPR003887">
    <property type="entry name" value="LEM_dom"/>
</dbReference>
<dbReference type="InterPro" id="IPR011015">
    <property type="entry name" value="LEM/LEM-like_dom_sf"/>
</dbReference>
<dbReference type="Gene3D" id="3.30.70.330">
    <property type="match status" value="1"/>
</dbReference>
<feature type="compositionally biased region" description="Low complexity" evidence="7">
    <location>
        <begin position="111"/>
        <end position="134"/>
    </location>
</feature>
<evidence type="ECO:0000256" key="2">
    <source>
        <dbReference type="ARBA" id="ARBA00022553"/>
    </source>
</evidence>
<feature type="compositionally biased region" description="Polar residues" evidence="7">
    <location>
        <begin position="220"/>
        <end position="229"/>
    </location>
</feature>
<feature type="compositionally biased region" description="Polar residues" evidence="7">
    <location>
        <begin position="98"/>
        <end position="110"/>
    </location>
</feature>
<dbReference type="InterPro" id="IPR035979">
    <property type="entry name" value="RBD_domain_sf"/>
</dbReference>
<keyword evidence="10" id="KW-1185">Reference proteome</keyword>
<dbReference type="InterPro" id="IPR052277">
    <property type="entry name" value="INM_ESCRT-Associated"/>
</dbReference>
<keyword evidence="4" id="KW-1133">Transmembrane helix</keyword>
<keyword evidence="2" id="KW-0597">Phosphoprotein</keyword>
<evidence type="ECO:0000313" key="9">
    <source>
        <dbReference type="EMBL" id="CAF1615796.1"/>
    </source>
</evidence>
<evidence type="ECO:0000259" key="8">
    <source>
        <dbReference type="PROSITE" id="PS50954"/>
    </source>
</evidence>
<keyword evidence="6" id="KW-0539">Nucleus</keyword>
<evidence type="ECO:0000256" key="5">
    <source>
        <dbReference type="ARBA" id="ARBA00023136"/>
    </source>
</evidence>
<keyword evidence="3" id="KW-0812">Transmembrane</keyword>
<feature type="compositionally biased region" description="Low complexity" evidence="7">
    <location>
        <begin position="44"/>
        <end position="76"/>
    </location>
</feature>
<feature type="compositionally biased region" description="Low complexity" evidence="7">
    <location>
        <begin position="230"/>
        <end position="250"/>
    </location>
</feature>
<dbReference type="InterPro" id="IPR012677">
    <property type="entry name" value="Nucleotide-bd_a/b_plait_sf"/>
</dbReference>
<feature type="compositionally biased region" description="Basic and acidic residues" evidence="7">
    <location>
        <begin position="257"/>
        <end position="267"/>
    </location>
</feature>
<dbReference type="InterPro" id="IPR041885">
    <property type="entry name" value="MAN1_winged_helix_dom"/>
</dbReference>
<dbReference type="Gene3D" id="1.10.720.40">
    <property type="match status" value="1"/>
</dbReference>
<dbReference type="GO" id="GO:0006998">
    <property type="term" value="P:nuclear envelope organization"/>
    <property type="evidence" value="ECO:0007669"/>
    <property type="project" value="TreeGrafter"/>
</dbReference>
<dbReference type="Pfam" id="PF09402">
    <property type="entry name" value="MSC"/>
    <property type="match status" value="1"/>
</dbReference>
<evidence type="ECO:0000256" key="6">
    <source>
        <dbReference type="ARBA" id="ARBA00023242"/>
    </source>
</evidence>
<sequence>MVLTDQQLRQELISHGETVPPITQRNREQLRARLEILRSHTRTRASGTGAAASPSRSQASSSPLRTRSAASPTRTRNSVDSPATRRTPASPSGRRATASPSRTLAASSPSRTRGNVAATTTTTTAVTKTRTKQTPHLIELSDSDNDSSPANALRGRSDIKPANVQTRSIGLRHQRESPKPSSPTRSPPASANMTDDVEQSIARHRREIKQLLDSARDRSTVGNTPVSSLRSGQPRDSSGRQRSPSPSSKTSTRRHSSKSDHEIDTVGKSKKPSTSSPQRGTKSKSSSCKNCLNVLKSLLKFALIGSILLGGLAFLYQKRAELFPPPEVITCSIKNASTCDQMKPVIGAVRKQLQIRTGEIDCGFRDKSQILVTKQEIQTNLDEKGLKFQLGNEERWKALIEYIKGKPVSDIILWTVDNKETNTTALVAKMSTKEALRSLTCRARQDVDKTLRNLALLILGSTGLLTLVWFVRKQSKACENSEATFKNYLKKAKDLLEEQYEKHVSDPNHQPWVAINHIRDKLIPEEDQERLKHVWERVKSEISKQDSRIRGELQEIDGKASDVWRWIKSAASSPKKSKSPSKQAADESDVPTTSEIGLTESLKLRNCFRSDDGNADDDEIDHVVESVQNRCAKVKSIEHIGIYSNFVYVKFSSKEAAAQGYHLLNNWRFQKQTVNVKYIRLNRYYEHFPEAKDASSDK</sequence>
<evidence type="ECO:0000256" key="4">
    <source>
        <dbReference type="ARBA" id="ARBA00022989"/>
    </source>
</evidence>
<dbReference type="Proteomes" id="UP000663828">
    <property type="component" value="Unassembled WGS sequence"/>
</dbReference>
<protein>
    <recommendedName>
        <fullName evidence="8">LEM domain-containing protein</fullName>
    </recommendedName>
</protein>
<feature type="region of interest" description="Disordered" evidence="7">
    <location>
        <begin position="211"/>
        <end position="287"/>
    </location>
</feature>
<keyword evidence="5" id="KW-0472">Membrane</keyword>
<dbReference type="PANTHER" id="PTHR13428">
    <property type="entry name" value="INNER NUCLEAR MEMBRANE PROTEIN MAN1 LEM DOMAIN CONTAINING PROTEIN"/>
    <property type="match status" value="1"/>
</dbReference>
<dbReference type="EMBL" id="CAJNOR010007361">
    <property type="protein sequence ID" value="CAF1615796.1"/>
    <property type="molecule type" value="Genomic_DNA"/>
</dbReference>
<feature type="region of interest" description="Disordered" evidence="7">
    <location>
        <begin position="573"/>
        <end position="594"/>
    </location>
</feature>
<dbReference type="Gene3D" id="1.10.10.1180">
    <property type="entry name" value="MAN1, winged-helix domain"/>
    <property type="match status" value="1"/>
</dbReference>
<feature type="domain" description="LEM" evidence="8">
    <location>
        <begin position="1"/>
        <end position="41"/>
    </location>
</feature>
<dbReference type="PANTHER" id="PTHR13428:SF12">
    <property type="entry name" value="INNER NUCLEAR MEMBRANE PROTEIN MAN1"/>
    <property type="match status" value="1"/>
</dbReference>
<dbReference type="CDD" id="cd12934">
    <property type="entry name" value="LEM"/>
    <property type="match status" value="1"/>
</dbReference>
<comment type="subcellular location">
    <subcellularLocation>
        <location evidence="1">Nucleus inner membrane</location>
        <topology evidence="1">Multi-pass membrane protein</topology>
    </subcellularLocation>
</comment>
<accession>A0A816C0I0</accession>
<feature type="region of interest" description="Disordered" evidence="7">
    <location>
        <begin position="38"/>
        <end position="197"/>
    </location>
</feature>
<proteinExistence type="predicted"/>
<name>A0A816C0I0_ADIRI</name>
<comment type="caution">
    <text evidence="9">The sequence shown here is derived from an EMBL/GenBank/DDBJ whole genome shotgun (WGS) entry which is preliminary data.</text>
</comment>
<dbReference type="PROSITE" id="PS50954">
    <property type="entry name" value="LEM"/>
    <property type="match status" value="1"/>
</dbReference>
<dbReference type="SUPFAM" id="SSF54928">
    <property type="entry name" value="RNA-binding domain, RBD"/>
    <property type="match status" value="1"/>
</dbReference>
<evidence type="ECO:0000256" key="7">
    <source>
        <dbReference type="SAM" id="MobiDB-lite"/>
    </source>
</evidence>
<evidence type="ECO:0000313" key="10">
    <source>
        <dbReference type="Proteomes" id="UP000663828"/>
    </source>
</evidence>
<dbReference type="GO" id="GO:0031490">
    <property type="term" value="F:chromatin DNA binding"/>
    <property type="evidence" value="ECO:0007669"/>
    <property type="project" value="TreeGrafter"/>
</dbReference>
<dbReference type="GO" id="GO:0030514">
    <property type="term" value="P:negative regulation of BMP signaling pathway"/>
    <property type="evidence" value="ECO:0007669"/>
    <property type="project" value="TreeGrafter"/>
</dbReference>
<gene>
    <name evidence="9" type="ORF">XAT740_LOCUS49538</name>
</gene>
<evidence type="ECO:0000256" key="1">
    <source>
        <dbReference type="ARBA" id="ARBA00004473"/>
    </source>
</evidence>
<organism evidence="9 10">
    <name type="scientific">Adineta ricciae</name>
    <name type="common">Rotifer</name>
    <dbReference type="NCBI Taxonomy" id="249248"/>
    <lineage>
        <taxon>Eukaryota</taxon>
        <taxon>Metazoa</taxon>
        <taxon>Spiralia</taxon>
        <taxon>Gnathifera</taxon>
        <taxon>Rotifera</taxon>
        <taxon>Eurotatoria</taxon>
        <taxon>Bdelloidea</taxon>
        <taxon>Adinetida</taxon>
        <taxon>Adinetidae</taxon>
        <taxon>Adineta</taxon>
    </lineage>
</organism>
<reference evidence="9" key="1">
    <citation type="submission" date="2021-02" db="EMBL/GenBank/DDBJ databases">
        <authorList>
            <person name="Nowell W R."/>
        </authorList>
    </citation>
    <scope>NUCLEOTIDE SEQUENCE</scope>
</reference>
<dbReference type="AlphaFoldDB" id="A0A816C0I0"/>
<dbReference type="GO" id="GO:0005637">
    <property type="term" value="C:nuclear inner membrane"/>
    <property type="evidence" value="ECO:0007669"/>
    <property type="project" value="UniProtKB-SubCell"/>
</dbReference>
<evidence type="ECO:0000256" key="3">
    <source>
        <dbReference type="ARBA" id="ARBA00022692"/>
    </source>
</evidence>